<reference evidence="14 15" key="1">
    <citation type="journal article" date="2017" name="Environ. Microbiol.">
        <title>Decay of the glycolytic pathway and adaptation to intranuclear parasitism within Enterocytozoonidae microsporidia.</title>
        <authorList>
            <person name="Wiredu Boakye D."/>
            <person name="Jaroenlak P."/>
            <person name="Prachumwat A."/>
            <person name="Williams T.A."/>
            <person name="Bateman K.S."/>
            <person name="Itsathitphaisarn O."/>
            <person name="Sritunyalucksana K."/>
            <person name="Paszkiewicz K.H."/>
            <person name="Moore K.A."/>
            <person name="Stentiford G.D."/>
            <person name="Williams B.A."/>
        </authorList>
    </citation>
    <scope>NUCLEOTIDE SEQUENCE [LARGE SCALE GENOMIC DNA]</scope>
    <source>
        <strain evidence="14 15">GB1</strain>
    </source>
</reference>
<sequence length="709" mass="81614">MREKKCKLTLEDEEEYITKVMNNKDSDIFSIYNSNSFNDNDLDLNSTIESESLIEVNSKNNSSVEIDNEIEASIFDNEIGDLILKSKNLKKEFNSLKEMDSKEEILSLSDSNDYINKVNNKENESIIDRYLNETNNIINNEEDIFNNINRSLSYLKEIEPPRDVETWYLRNVFSLNNFRGHQKEIIKKSLEGNDIFVLMPTGGGKSLCFQLPALIMDGLTVVVSPLLSLIQDQISSLLNKNIPAVAINSHCTPAEKNIIMHTLVNTDIIKIIYVTPELLGTSRRFKNILKNLYENRMLNRFVIDEAHCVSQWGHDFRPDYCELGILKKDYPNTPVIALTATATSKVELDIIEVLKMRNPIIFRQSFNRPNLKYYVLPKNRETKNSIVTFINTYYPSSSGIIYCTSKKDCEEMCEKLSEHMKVSYYHAGLSKRERVSVQDNFNNNVIQVVVATIAFGMGIDKPDVRFVIHYSIPKSLEGYYQETGRAGRDSLESVCILYYSYGDTKIVNFLIDKNYQATAQVRQKQRDELKKVIQYCENKSEFRRTQVLRHFNENFDPKECKKTCDNCEKTALTIKKDYTSEAKLITQMVRDANMRNLKISVNQAVDAFRGSKNKKSQEFLTCKGFGCGKNLTKSQTMRIFTYLISLGILDEKSEKATGSRFSHSYLRAKNRYISKVEFVEDNTIIPGFNINSTIVKNLNNQSVSDYSDF</sequence>
<dbReference type="GO" id="GO:0005737">
    <property type="term" value="C:cytoplasm"/>
    <property type="evidence" value="ECO:0007669"/>
    <property type="project" value="TreeGrafter"/>
</dbReference>
<feature type="domain" description="Helicase C-terminal" evidence="13">
    <location>
        <begin position="385"/>
        <end position="530"/>
    </location>
</feature>
<dbReference type="SUPFAM" id="SSF52540">
    <property type="entry name" value="P-loop containing nucleoside triphosphate hydrolases"/>
    <property type="match status" value="2"/>
</dbReference>
<dbReference type="GO" id="GO:0005634">
    <property type="term" value="C:nucleus"/>
    <property type="evidence" value="ECO:0007669"/>
    <property type="project" value="UniProtKB-SubCell"/>
</dbReference>
<dbReference type="SMART" id="SM00487">
    <property type="entry name" value="DEXDc"/>
    <property type="match status" value="1"/>
</dbReference>
<evidence type="ECO:0000256" key="7">
    <source>
        <dbReference type="ARBA" id="ARBA00023125"/>
    </source>
</evidence>
<dbReference type="InterPro" id="IPR011545">
    <property type="entry name" value="DEAD/DEAH_box_helicase_dom"/>
</dbReference>
<dbReference type="InterPro" id="IPR027417">
    <property type="entry name" value="P-loop_NTPase"/>
</dbReference>
<dbReference type="InterPro" id="IPR001650">
    <property type="entry name" value="Helicase_C-like"/>
</dbReference>
<name>A0A1X0QA46_9MICR</name>
<feature type="domain" description="Helicase ATP-binding" evidence="12">
    <location>
        <begin position="186"/>
        <end position="360"/>
    </location>
</feature>
<keyword evidence="4 11" id="KW-0378">Hydrolase</keyword>
<dbReference type="PROSITE" id="PS51192">
    <property type="entry name" value="HELICASE_ATP_BIND_1"/>
    <property type="match status" value="1"/>
</dbReference>
<dbReference type="GO" id="GO:0043138">
    <property type="term" value="F:3'-5' DNA helicase activity"/>
    <property type="evidence" value="ECO:0007669"/>
    <property type="project" value="UniProtKB-EC"/>
</dbReference>
<dbReference type="FunFam" id="3.40.50.300:FF:000340">
    <property type="entry name" value="Bloom syndrome, RecQ helicase"/>
    <property type="match status" value="1"/>
</dbReference>
<dbReference type="Pfam" id="PF16124">
    <property type="entry name" value="RecQ_Zn_bind"/>
    <property type="match status" value="1"/>
</dbReference>
<dbReference type="InterPro" id="IPR032284">
    <property type="entry name" value="RecQ_Zn-bd"/>
</dbReference>
<evidence type="ECO:0000313" key="14">
    <source>
        <dbReference type="EMBL" id="ORD96637.1"/>
    </source>
</evidence>
<evidence type="ECO:0000256" key="11">
    <source>
        <dbReference type="RuleBase" id="RU364117"/>
    </source>
</evidence>
<evidence type="ECO:0000259" key="12">
    <source>
        <dbReference type="PROSITE" id="PS51192"/>
    </source>
</evidence>
<dbReference type="GO" id="GO:0016887">
    <property type="term" value="F:ATP hydrolysis activity"/>
    <property type="evidence" value="ECO:0007669"/>
    <property type="project" value="RHEA"/>
</dbReference>
<comment type="similarity">
    <text evidence="2 11">Belongs to the helicase family. RecQ subfamily.</text>
</comment>
<dbReference type="FunFam" id="3.40.50.300:FF:000296">
    <property type="entry name" value="ATP-dependent DNA helicase RecQ"/>
    <property type="match status" value="1"/>
</dbReference>
<dbReference type="InterPro" id="IPR014001">
    <property type="entry name" value="Helicase_ATP-bd"/>
</dbReference>
<dbReference type="GO" id="GO:0009378">
    <property type="term" value="F:four-way junction helicase activity"/>
    <property type="evidence" value="ECO:0007669"/>
    <property type="project" value="TreeGrafter"/>
</dbReference>
<comment type="catalytic activity">
    <reaction evidence="11">
        <text>ATP + H2O = ADP + phosphate + H(+)</text>
        <dbReference type="Rhea" id="RHEA:13065"/>
        <dbReference type="ChEBI" id="CHEBI:15377"/>
        <dbReference type="ChEBI" id="CHEBI:15378"/>
        <dbReference type="ChEBI" id="CHEBI:30616"/>
        <dbReference type="ChEBI" id="CHEBI:43474"/>
        <dbReference type="ChEBI" id="CHEBI:456216"/>
    </reaction>
</comment>
<dbReference type="Pfam" id="PF00271">
    <property type="entry name" value="Helicase_C"/>
    <property type="match status" value="1"/>
</dbReference>
<protein>
    <recommendedName>
        <fullName evidence="11">ATP-dependent DNA helicase</fullName>
        <ecNumber evidence="11">5.6.2.4</ecNumber>
    </recommendedName>
</protein>
<comment type="caution">
    <text evidence="14">The sequence shown here is derived from an EMBL/GenBank/DDBJ whole genome shotgun (WGS) entry which is preliminary data.</text>
</comment>
<dbReference type="GO" id="GO:0005694">
    <property type="term" value="C:chromosome"/>
    <property type="evidence" value="ECO:0007669"/>
    <property type="project" value="TreeGrafter"/>
</dbReference>
<dbReference type="GO" id="GO:0031573">
    <property type="term" value="P:mitotic intra-S DNA damage checkpoint signaling"/>
    <property type="evidence" value="ECO:0007669"/>
    <property type="project" value="UniProtKB-ARBA"/>
</dbReference>
<dbReference type="GO" id="GO:0005524">
    <property type="term" value="F:ATP binding"/>
    <property type="evidence" value="ECO:0007669"/>
    <property type="project" value="UniProtKB-KW"/>
</dbReference>
<dbReference type="OrthoDB" id="10261556at2759"/>
<comment type="subcellular location">
    <subcellularLocation>
        <location evidence="1 11">Nucleus</location>
    </subcellularLocation>
</comment>
<keyword evidence="8" id="KW-0413">Isomerase</keyword>
<dbReference type="GO" id="GO:0003677">
    <property type="term" value="F:DNA binding"/>
    <property type="evidence" value="ECO:0007669"/>
    <property type="project" value="UniProtKB-KW"/>
</dbReference>
<dbReference type="GO" id="GO:0000724">
    <property type="term" value="P:double-strand break repair via homologous recombination"/>
    <property type="evidence" value="ECO:0007669"/>
    <property type="project" value="TreeGrafter"/>
</dbReference>
<evidence type="ECO:0000256" key="8">
    <source>
        <dbReference type="ARBA" id="ARBA00023235"/>
    </source>
</evidence>
<dbReference type="GO" id="GO:0006260">
    <property type="term" value="P:DNA replication"/>
    <property type="evidence" value="ECO:0007669"/>
    <property type="project" value="InterPro"/>
</dbReference>
<proteinExistence type="inferred from homology"/>
<dbReference type="PANTHER" id="PTHR13710:SF153">
    <property type="entry name" value="RECQ-LIKE DNA HELICASE BLM"/>
    <property type="match status" value="1"/>
</dbReference>
<dbReference type="SMART" id="SM00956">
    <property type="entry name" value="RQC"/>
    <property type="match status" value="1"/>
</dbReference>
<dbReference type="AlphaFoldDB" id="A0A1X0QA46"/>
<keyword evidence="6 11" id="KW-0067">ATP-binding</keyword>
<evidence type="ECO:0000256" key="9">
    <source>
        <dbReference type="ARBA" id="ARBA00023242"/>
    </source>
</evidence>
<evidence type="ECO:0000256" key="10">
    <source>
        <dbReference type="ARBA" id="ARBA00034617"/>
    </source>
</evidence>
<dbReference type="VEuPathDB" id="MicrosporidiaDB:HERIO_1438"/>
<evidence type="ECO:0000313" key="15">
    <source>
        <dbReference type="Proteomes" id="UP000192356"/>
    </source>
</evidence>
<evidence type="ECO:0000256" key="3">
    <source>
        <dbReference type="ARBA" id="ARBA00022741"/>
    </source>
</evidence>
<evidence type="ECO:0000256" key="1">
    <source>
        <dbReference type="ARBA" id="ARBA00004123"/>
    </source>
</evidence>
<evidence type="ECO:0000256" key="4">
    <source>
        <dbReference type="ARBA" id="ARBA00022801"/>
    </source>
</evidence>
<dbReference type="NCBIfam" id="TIGR00614">
    <property type="entry name" value="recQ_fam"/>
    <property type="match status" value="1"/>
</dbReference>
<evidence type="ECO:0000256" key="2">
    <source>
        <dbReference type="ARBA" id="ARBA00005446"/>
    </source>
</evidence>
<dbReference type="EMBL" id="LVKB01000071">
    <property type="protein sequence ID" value="ORD96637.1"/>
    <property type="molecule type" value="Genomic_DNA"/>
</dbReference>
<dbReference type="Pfam" id="PF00270">
    <property type="entry name" value="DEAD"/>
    <property type="match status" value="1"/>
</dbReference>
<keyword evidence="3 11" id="KW-0547">Nucleotide-binding</keyword>
<dbReference type="InterPro" id="IPR018982">
    <property type="entry name" value="RQC_domain"/>
</dbReference>
<dbReference type="Gene3D" id="1.10.10.10">
    <property type="entry name" value="Winged helix-like DNA-binding domain superfamily/Winged helix DNA-binding domain"/>
    <property type="match status" value="1"/>
</dbReference>
<dbReference type="Pfam" id="PF09382">
    <property type="entry name" value="RQC"/>
    <property type="match status" value="1"/>
</dbReference>
<gene>
    <name evidence="14" type="primary">SGS1</name>
    <name evidence="14" type="ORF">HERIO_1438</name>
</gene>
<dbReference type="VEuPathDB" id="MicrosporidiaDB:A0H76_329"/>
<dbReference type="SMART" id="SM00490">
    <property type="entry name" value="HELICc"/>
    <property type="match status" value="1"/>
</dbReference>
<evidence type="ECO:0000256" key="6">
    <source>
        <dbReference type="ARBA" id="ARBA00022840"/>
    </source>
</evidence>
<dbReference type="EC" id="5.6.2.4" evidence="11"/>
<keyword evidence="7" id="KW-0238">DNA-binding</keyword>
<dbReference type="Gene3D" id="3.40.50.300">
    <property type="entry name" value="P-loop containing nucleotide triphosphate hydrolases"/>
    <property type="match status" value="2"/>
</dbReference>
<keyword evidence="5 11" id="KW-0347">Helicase</keyword>
<keyword evidence="15" id="KW-1185">Reference proteome</keyword>
<dbReference type="CDD" id="cd17920">
    <property type="entry name" value="DEXHc_RecQ"/>
    <property type="match status" value="1"/>
</dbReference>
<evidence type="ECO:0000259" key="13">
    <source>
        <dbReference type="PROSITE" id="PS51194"/>
    </source>
</evidence>
<keyword evidence="9 11" id="KW-0539">Nucleus</keyword>
<dbReference type="PANTHER" id="PTHR13710">
    <property type="entry name" value="DNA HELICASE RECQ FAMILY MEMBER"/>
    <property type="match status" value="1"/>
</dbReference>
<dbReference type="GO" id="GO:0000729">
    <property type="term" value="P:DNA double-strand break processing"/>
    <property type="evidence" value="ECO:0007669"/>
    <property type="project" value="UniProtKB-ARBA"/>
</dbReference>
<organism evidence="14 15">
    <name type="scientific">Hepatospora eriocheir</name>
    <dbReference type="NCBI Taxonomy" id="1081669"/>
    <lineage>
        <taxon>Eukaryota</taxon>
        <taxon>Fungi</taxon>
        <taxon>Fungi incertae sedis</taxon>
        <taxon>Microsporidia</taxon>
        <taxon>Hepatosporidae</taxon>
        <taxon>Hepatospora</taxon>
    </lineage>
</organism>
<dbReference type="InterPro" id="IPR036388">
    <property type="entry name" value="WH-like_DNA-bd_sf"/>
</dbReference>
<dbReference type="CDD" id="cd18794">
    <property type="entry name" value="SF2_C_RecQ"/>
    <property type="match status" value="1"/>
</dbReference>
<dbReference type="Proteomes" id="UP000192356">
    <property type="component" value="Unassembled WGS sequence"/>
</dbReference>
<dbReference type="PROSITE" id="PS51194">
    <property type="entry name" value="HELICASE_CTER"/>
    <property type="match status" value="1"/>
</dbReference>
<dbReference type="InterPro" id="IPR004589">
    <property type="entry name" value="DNA_helicase_ATP-dep_RecQ"/>
</dbReference>
<evidence type="ECO:0000256" key="5">
    <source>
        <dbReference type="ARBA" id="ARBA00022806"/>
    </source>
</evidence>
<comment type="catalytic activity">
    <reaction evidence="10 11">
        <text>Couples ATP hydrolysis with the unwinding of duplex DNA by translocating in the 3'-5' direction.</text>
        <dbReference type="EC" id="5.6.2.4"/>
    </reaction>
</comment>
<accession>A0A1X0QA46</accession>